<dbReference type="EMBL" id="JACSQK010000002">
    <property type="protein sequence ID" value="MBD7959554.1"/>
    <property type="molecule type" value="Genomic_DNA"/>
</dbReference>
<dbReference type="PANTHER" id="PTHR30055:SF234">
    <property type="entry name" value="HTH-TYPE TRANSCRIPTIONAL REGULATOR BETI"/>
    <property type="match status" value="1"/>
</dbReference>
<dbReference type="Pfam" id="PF00440">
    <property type="entry name" value="TetR_N"/>
    <property type="match status" value="1"/>
</dbReference>
<keyword evidence="2" id="KW-0805">Transcription regulation</keyword>
<dbReference type="InterPro" id="IPR001647">
    <property type="entry name" value="HTH_TetR"/>
</dbReference>
<accession>A0ABR8S837</accession>
<protein>
    <submittedName>
        <fullName evidence="8">TetR family transcriptional regulator</fullName>
    </submittedName>
</protein>
<dbReference type="RefSeq" id="WP_191721970.1">
    <property type="nucleotide sequence ID" value="NZ_JACSQK010000002.1"/>
</dbReference>
<dbReference type="PRINTS" id="PR00455">
    <property type="entry name" value="HTHTETR"/>
</dbReference>
<evidence type="ECO:0000259" key="7">
    <source>
        <dbReference type="PROSITE" id="PS50977"/>
    </source>
</evidence>
<feature type="DNA-binding region" description="H-T-H motif" evidence="5">
    <location>
        <begin position="44"/>
        <end position="63"/>
    </location>
</feature>
<keyword evidence="4" id="KW-0804">Transcription</keyword>
<dbReference type="Gene3D" id="1.10.357.10">
    <property type="entry name" value="Tetracycline Repressor, domain 2"/>
    <property type="match status" value="1"/>
</dbReference>
<proteinExistence type="predicted"/>
<dbReference type="PROSITE" id="PS50977">
    <property type="entry name" value="HTH_TETR_2"/>
    <property type="match status" value="1"/>
</dbReference>
<evidence type="ECO:0000256" key="2">
    <source>
        <dbReference type="ARBA" id="ARBA00023015"/>
    </source>
</evidence>
<evidence type="ECO:0000313" key="9">
    <source>
        <dbReference type="Proteomes" id="UP000634919"/>
    </source>
</evidence>
<dbReference type="InterPro" id="IPR009057">
    <property type="entry name" value="Homeodomain-like_sf"/>
</dbReference>
<feature type="region of interest" description="Disordered" evidence="6">
    <location>
        <begin position="186"/>
        <end position="213"/>
    </location>
</feature>
<evidence type="ECO:0000256" key="1">
    <source>
        <dbReference type="ARBA" id="ARBA00022491"/>
    </source>
</evidence>
<dbReference type="PROSITE" id="PS01081">
    <property type="entry name" value="HTH_TETR_1"/>
    <property type="match status" value="1"/>
</dbReference>
<dbReference type="InterPro" id="IPR050109">
    <property type="entry name" value="HTH-type_TetR-like_transc_reg"/>
</dbReference>
<keyword evidence="1" id="KW-0678">Repressor</keyword>
<evidence type="ECO:0000256" key="6">
    <source>
        <dbReference type="SAM" id="MobiDB-lite"/>
    </source>
</evidence>
<name>A0ABR8S837_9BURK</name>
<evidence type="ECO:0000256" key="5">
    <source>
        <dbReference type="PROSITE-ProRule" id="PRU00335"/>
    </source>
</evidence>
<keyword evidence="9" id="KW-1185">Reference proteome</keyword>
<dbReference type="InterPro" id="IPR023772">
    <property type="entry name" value="DNA-bd_HTH_TetR-type_CS"/>
</dbReference>
<reference evidence="8 9" key="1">
    <citation type="submission" date="2020-08" db="EMBL/GenBank/DDBJ databases">
        <title>A Genomic Blueprint of the Chicken Gut Microbiome.</title>
        <authorList>
            <person name="Gilroy R."/>
            <person name="Ravi A."/>
            <person name="Getino M."/>
            <person name="Pursley I."/>
            <person name="Horton D.L."/>
            <person name="Alikhan N.-F."/>
            <person name="Baker D."/>
            <person name="Gharbi K."/>
            <person name="Hall N."/>
            <person name="Watson M."/>
            <person name="Adriaenssens E.M."/>
            <person name="Foster-Nyarko E."/>
            <person name="Jarju S."/>
            <person name="Secka A."/>
            <person name="Antonio M."/>
            <person name="Oren A."/>
            <person name="Chaudhuri R."/>
            <person name="La Ragione R.M."/>
            <person name="Hildebrand F."/>
            <person name="Pallen M.J."/>
        </authorList>
    </citation>
    <scope>NUCLEOTIDE SEQUENCE [LARGE SCALE GENOMIC DNA]</scope>
    <source>
        <strain evidence="8 9">Sa2CVA6</strain>
    </source>
</reference>
<dbReference type="SUPFAM" id="SSF46689">
    <property type="entry name" value="Homeodomain-like"/>
    <property type="match status" value="1"/>
</dbReference>
<comment type="caution">
    <text evidence="8">The sequence shown here is derived from an EMBL/GenBank/DDBJ whole genome shotgun (WGS) entry which is preliminary data.</text>
</comment>
<dbReference type="PANTHER" id="PTHR30055">
    <property type="entry name" value="HTH-TYPE TRANSCRIPTIONAL REGULATOR RUTR"/>
    <property type="match status" value="1"/>
</dbReference>
<feature type="domain" description="HTH tetR-type" evidence="7">
    <location>
        <begin position="21"/>
        <end position="81"/>
    </location>
</feature>
<dbReference type="Proteomes" id="UP000634919">
    <property type="component" value="Unassembled WGS sequence"/>
</dbReference>
<sequence>MDLVAAPSPWGTPVQRVAQRRNKRDALLVTAARLFKQQGFASASLDQMAAQLGITKPTLYYYVRSKSELVQACALAGFQQAIEGVREALQSAGEAGLEAALKAYARVLSTDFGWCMVRIDEWELPAASAQHMQQQRSILEKGLASAAASATQVAVWLRALEGVVLSLPKAHVNSLIALLCAQHRPLQSRKEEPAPSTEQPRSDRQAGRKRPVVAQGQAALAAPAVQPSSLAAAQISMLPSQECSAPAVAQVPLAGAVQRIMERPDPAEVRKVKPALKPRAKSMQTTAQINLF</sequence>
<evidence type="ECO:0000313" key="8">
    <source>
        <dbReference type="EMBL" id="MBD7959554.1"/>
    </source>
</evidence>
<evidence type="ECO:0000256" key="4">
    <source>
        <dbReference type="ARBA" id="ARBA00023163"/>
    </source>
</evidence>
<gene>
    <name evidence="8" type="ORF">H9646_03595</name>
</gene>
<keyword evidence="3 5" id="KW-0238">DNA-binding</keyword>
<organism evidence="8 9">
    <name type="scientific">Comamonas avium</name>
    <dbReference type="NCBI Taxonomy" id="2762231"/>
    <lineage>
        <taxon>Bacteria</taxon>
        <taxon>Pseudomonadati</taxon>
        <taxon>Pseudomonadota</taxon>
        <taxon>Betaproteobacteria</taxon>
        <taxon>Burkholderiales</taxon>
        <taxon>Comamonadaceae</taxon>
        <taxon>Comamonas</taxon>
    </lineage>
</organism>
<evidence type="ECO:0000256" key="3">
    <source>
        <dbReference type="ARBA" id="ARBA00023125"/>
    </source>
</evidence>